<accession>A0A4Y7SW31</accession>
<dbReference type="Proteomes" id="UP000298030">
    <property type="component" value="Unassembled WGS sequence"/>
</dbReference>
<evidence type="ECO:0000256" key="1">
    <source>
        <dbReference type="SAM" id="MobiDB-lite"/>
    </source>
</evidence>
<dbReference type="EMBL" id="QPFP01000053">
    <property type="protein sequence ID" value="TEB25838.1"/>
    <property type="molecule type" value="Genomic_DNA"/>
</dbReference>
<dbReference type="AlphaFoldDB" id="A0A4Y7SW31"/>
<feature type="compositionally biased region" description="Basic and acidic residues" evidence="1">
    <location>
        <begin position="8"/>
        <end position="24"/>
    </location>
</feature>
<feature type="compositionally biased region" description="Basic and acidic residues" evidence="1">
    <location>
        <begin position="31"/>
        <end position="40"/>
    </location>
</feature>
<protein>
    <submittedName>
        <fullName evidence="2">Uncharacterized protein</fullName>
    </submittedName>
</protein>
<reference evidence="2 3" key="1">
    <citation type="journal article" date="2019" name="Nat. Ecol. Evol.">
        <title>Megaphylogeny resolves global patterns of mushroom evolution.</title>
        <authorList>
            <person name="Varga T."/>
            <person name="Krizsan K."/>
            <person name="Foldi C."/>
            <person name="Dima B."/>
            <person name="Sanchez-Garcia M."/>
            <person name="Sanchez-Ramirez S."/>
            <person name="Szollosi G.J."/>
            <person name="Szarkandi J.G."/>
            <person name="Papp V."/>
            <person name="Albert L."/>
            <person name="Andreopoulos W."/>
            <person name="Angelini C."/>
            <person name="Antonin V."/>
            <person name="Barry K.W."/>
            <person name="Bougher N.L."/>
            <person name="Buchanan P."/>
            <person name="Buyck B."/>
            <person name="Bense V."/>
            <person name="Catcheside P."/>
            <person name="Chovatia M."/>
            <person name="Cooper J."/>
            <person name="Damon W."/>
            <person name="Desjardin D."/>
            <person name="Finy P."/>
            <person name="Geml J."/>
            <person name="Haridas S."/>
            <person name="Hughes K."/>
            <person name="Justo A."/>
            <person name="Karasinski D."/>
            <person name="Kautmanova I."/>
            <person name="Kiss B."/>
            <person name="Kocsube S."/>
            <person name="Kotiranta H."/>
            <person name="LaButti K.M."/>
            <person name="Lechner B.E."/>
            <person name="Liimatainen K."/>
            <person name="Lipzen A."/>
            <person name="Lukacs Z."/>
            <person name="Mihaltcheva S."/>
            <person name="Morgado L.N."/>
            <person name="Niskanen T."/>
            <person name="Noordeloos M.E."/>
            <person name="Ohm R.A."/>
            <person name="Ortiz-Santana B."/>
            <person name="Ovrebo C."/>
            <person name="Racz N."/>
            <person name="Riley R."/>
            <person name="Savchenko A."/>
            <person name="Shiryaev A."/>
            <person name="Soop K."/>
            <person name="Spirin V."/>
            <person name="Szebenyi C."/>
            <person name="Tomsovsky M."/>
            <person name="Tulloss R.E."/>
            <person name="Uehling J."/>
            <person name="Grigoriev I.V."/>
            <person name="Vagvolgyi C."/>
            <person name="Papp T."/>
            <person name="Martin F.M."/>
            <person name="Miettinen O."/>
            <person name="Hibbett D.S."/>
            <person name="Nagy L.G."/>
        </authorList>
    </citation>
    <scope>NUCLEOTIDE SEQUENCE [LARGE SCALE GENOMIC DNA]</scope>
    <source>
        <strain evidence="2 3">FP101781</strain>
    </source>
</reference>
<organism evidence="2 3">
    <name type="scientific">Coprinellus micaceus</name>
    <name type="common">Glistening ink-cap mushroom</name>
    <name type="synonym">Coprinus micaceus</name>
    <dbReference type="NCBI Taxonomy" id="71717"/>
    <lineage>
        <taxon>Eukaryota</taxon>
        <taxon>Fungi</taxon>
        <taxon>Dikarya</taxon>
        <taxon>Basidiomycota</taxon>
        <taxon>Agaricomycotina</taxon>
        <taxon>Agaricomycetes</taxon>
        <taxon>Agaricomycetidae</taxon>
        <taxon>Agaricales</taxon>
        <taxon>Agaricineae</taxon>
        <taxon>Psathyrellaceae</taxon>
        <taxon>Coprinellus</taxon>
    </lineage>
</organism>
<evidence type="ECO:0000313" key="2">
    <source>
        <dbReference type="EMBL" id="TEB25838.1"/>
    </source>
</evidence>
<comment type="caution">
    <text evidence="2">The sequence shown here is derived from an EMBL/GenBank/DDBJ whole genome shotgun (WGS) entry which is preliminary data.</text>
</comment>
<evidence type="ECO:0000313" key="3">
    <source>
        <dbReference type="Proteomes" id="UP000298030"/>
    </source>
</evidence>
<proteinExistence type="predicted"/>
<keyword evidence="3" id="KW-1185">Reference proteome</keyword>
<feature type="region of interest" description="Disordered" evidence="1">
    <location>
        <begin position="1"/>
        <end position="40"/>
    </location>
</feature>
<name>A0A4Y7SW31_COPMI</name>
<sequence length="197" mass="22749">MGRSAKYQTREERLGARRAQRAERATAPGAREARQAENRRAWQKKRWLQLLDREPPEIPQAIREEAEKAISSDEYPRIFNQFLEGRDSLGLDEVDVEEVDFEAMTGAPPYPNHITSLSGFSEVWPMLGTALHGIMARQYLKYCDELIARCSGLTQDHIMAGLDVKYRELTVEFNREVIEIRRLAEEGDRAALKIWRC</sequence>
<gene>
    <name evidence="2" type="ORF">FA13DRAFT_1796153</name>
</gene>
<dbReference type="OrthoDB" id="10500680at2759"/>